<evidence type="ECO:0000256" key="3">
    <source>
        <dbReference type="ARBA" id="ARBA00022692"/>
    </source>
</evidence>
<evidence type="ECO:0000259" key="10">
    <source>
        <dbReference type="PROSITE" id="PS50929"/>
    </source>
</evidence>
<evidence type="ECO:0000256" key="1">
    <source>
        <dbReference type="ARBA" id="ARBA00004127"/>
    </source>
</evidence>
<dbReference type="GO" id="GO:0005524">
    <property type="term" value="F:ATP binding"/>
    <property type="evidence" value="ECO:0007669"/>
    <property type="project" value="UniProtKB-KW"/>
</dbReference>
<evidence type="ECO:0000256" key="6">
    <source>
        <dbReference type="ARBA" id="ARBA00022840"/>
    </source>
</evidence>
<dbReference type="GO" id="GO:0012505">
    <property type="term" value="C:endomembrane system"/>
    <property type="evidence" value="ECO:0007669"/>
    <property type="project" value="UniProtKB-SubCell"/>
</dbReference>
<keyword evidence="3 9" id="KW-0812">Transmembrane</keyword>
<proteinExistence type="predicted"/>
<accession>A0A226DEV3</accession>
<comment type="caution">
    <text evidence="11">The sequence shown here is derived from an EMBL/GenBank/DDBJ whole genome shotgun (WGS) entry which is preliminary data.</text>
</comment>
<dbReference type="Gene3D" id="3.40.50.300">
    <property type="entry name" value="P-loop containing nucleotide triphosphate hydrolases"/>
    <property type="match status" value="1"/>
</dbReference>
<dbReference type="InterPro" id="IPR027417">
    <property type="entry name" value="P-loop_NTPase"/>
</dbReference>
<evidence type="ECO:0000256" key="9">
    <source>
        <dbReference type="SAM" id="Phobius"/>
    </source>
</evidence>
<evidence type="ECO:0000256" key="7">
    <source>
        <dbReference type="ARBA" id="ARBA00022989"/>
    </source>
</evidence>
<organism evidence="11 12">
    <name type="scientific">Folsomia candida</name>
    <name type="common">Springtail</name>
    <dbReference type="NCBI Taxonomy" id="158441"/>
    <lineage>
        <taxon>Eukaryota</taxon>
        <taxon>Metazoa</taxon>
        <taxon>Ecdysozoa</taxon>
        <taxon>Arthropoda</taxon>
        <taxon>Hexapoda</taxon>
        <taxon>Collembola</taxon>
        <taxon>Entomobryomorpha</taxon>
        <taxon>Isotomoidea</taxon>
        <taxon>Isotomidae</taxon>
        <taxon>Proisotominae</taxon>
        <taxon>Folsomia</taxon>
    </lineage>
</organism>
<evidence type="ECO:0000313" key="11">
    <source>
        <dbReference type="EMBL" id="OXA43237.1"/>
    </source>
</evidence>
<keyword evidence="2" id="KW-0813">Transport</keyword>
<dbReference type="SUPFAM" id="SSF52540">
    <property type="entry name" value="P-loop containing nucleoside triphosphate hydrolases"/>
    <property type="match status" value="1"/>
</dbReference>
<dbReference type="PANTHER" id="PTHR24223:SF443">
    <property type="entry name" value="MULTIDRUG-RESISTANCE LIKE PROTEIN 1, ISOFORM I"/>
    <property type="match status" value="1"/>
</dbReference>
<evidence type="ECO:0000256" key="8">
    <source>
        <dbReference type="ARBA" id="ARBA00023136"/>
    </source>
</evidence>
<dbReference type="InterPro" id="IPR036640">
    <property type="entry name" value="ABC1_TM_sf"/>
</dbReference>
<dbReference type="PANTHER" id="PTHR24223">
    <property type="entry name" value="ATP-BINDING CASSETTE SUB-FAMILY C"/>
    <property type="match status" value="1"/>
</dbReference>
<comment type="subcellular location">
    <subcellularLocation>
        <location evidence="1">Endomembrane system</location>
        <topology evidence="1">Multi-pass membrane protein</topology>
    </subcellularLocation>
</comment>
<keyword evidence="6" id="KW-0067">ATP-binding</keyword>
<gene>
    <name evidence="11" type="ORF">Fcan01_21959</name>
</gene>
<dbReference type="Pfam" id="PF00664">
    <property type="entry name" value="ABC_membrane"/>
    <property type="match status" value="1"/>
</dbReference>
<keyword evidence="7 9" id="KW-1133">Transmembrane helix</keyword>
<dbReference type="InterPro" id="IPR011527">
    <property type="entry name" value="ABC1_TM_dom"/>
</dbReference>
<feature type="domain" description="ABC transmembrane type-1" evidence="10">
    <location>
        <begin position="113"/>
        <end position="245"/>
    </location>
</feature>
<dbReference type="InterPro" id="IPR050173">
    <property type="entry name" value="ABC_transporter_C-like"/>
</dbReference>
<evidence type="ECO:0000313" key="12">
    <source>
        <dbReference type="Proteomes" id="UP000198287"/>
    </source>
</evidence>
<dbReference type="Gene3D" id="1.20.1560.10">
    <property type="entry name" value="ABC transporter type 1, transmembrane domain"/>
    <property type="match status" value="1"/>
</dbReference>
<keyword evidence="12" id="KW-1185">Reference proteome</keyword>
<name>A0A226DEV3_FOLCA</name>
<dbReference type="Proteomes" id="UP000198287">
    <property type="component" value="Unassembled WGS sequence"/>
</dbReference>
<keyword evidence="4" id="KW-0677">Repeat</keyword>
<keyword evidence="8 9" id="KW-0472">Membrane</keyword>
<dbReference type="SUPFAM" id="SSF90123">
    <property type="entry name" value="ABC transporter transmembrane region"/>
    <property type="match status" value="1"/>
</dbReference>
<evidence type="ECO:0000256" key="5">
    <source>
        <dbReference type="ARBA" id="ARBA00022741"/>
    </source>
</evidence>
<dbReference type="EMBL" id="LNIX01000023">
    <property type="protein sequence ID" value="OXA43237.1"/>
    <property type="molecule type" value="Genomic_DNA"/>
</dbReference>
<dbReference type="PROSITE" id="PS50929">
    <property type="entry name" value="ABC_TM1F"/>
    <property type="match status" value="1"/>
</dbReference>
<feature type="transmembrane region" description="Helical" evidence="9">
    <location>
        <begin position="112"/>
        <end position="132"/>
    </location>
</feature>
<protein>
    <submittedName>
        <fullName evidence="11">Multidrug resistance-associated protein 6</fullName>
    </submittedName>
</protein>
<dbReference type="OrthoDB" id="6500128at2759"/>
<evidence type="ECO:0000256" key="2">
    <source>
        <dbReference type="ARBA" id="ARBA00022448"/>
    </source>
</evidence>
<dbReference type="GO" id="GO:0140359">
    <property type="term" value="F:ABC-type transporter activity"/>
    <property type="evidence" value="ECO:0007669"/>
    <property type="project" value="InterPro"/>
</dbReference>
<feature type="transmembrane region" description="Helical" evidence="9">
    <location>
        <begin position="152"/>
        <end position="174"/>
    </location>
</feature>
<evidence type="ECO:0000256" key="4">
    <source>
        <dbReference type="ARBA" id="ARBA00022737"/>
    </source>
</evidence>
<reference evidence="11 12" key="1">
    <citation type="submission" date="2015-12" db="EMBL/GenBank/DDBJ databases">
        <title>The genome of Folsomia candida.</title>
        <authorList>
            <person name="Faddeeva A."/>
            <person name="Derks M.F."/>
            <person name="Anvar Y."/>
            <person name="Smit S."/>
            <person name="Van Straalen N."/>
            <person name="Roelofs D."/>
        </authorList>
    </citation>
    <scope>NUCLEOTIDE SEQUENCE [LARGE SCALE GENOMIC DNA]</scope>
    <source>
        <strain evidence="11 12">VU population</strain>
        <tissue evidence="11">Whole body</tissue>
    </source>
</reference>
<sequence length="245" mass="26733">MSALDGDTASKVYDQLLSSRGLLKGTTRIIATHYNDLIAEADIVIELQNGAIKSVGPGRGVFIQERPLSNHRDDKLCSTDAFPGQIRENNLSDNDLPAEKWLYVREGGLKGCALGVTLVVFSAAAYTFSNVWLSIWSAQDEKDQEQTGTTNIAIYSTMGLIQAIFSLLGCLAIYNFSITASRNLHDIMALKILNGEITGLNRIGVGQLLNVVSKDFDILESIFPQNLQATILNFLLLLSAIFTTC</sequence>
<dbReference type="AlphaFoldDB" id="A0A226DEV3"/>
<keyword evidence="5" id="KW-0547">Nucleotide-binding</keyword>
<dbReference type="GO" id="GO:0016020">
    <property type="term" value="C:membrane"/>
    <property type="evidence" value="ECO:0007669"/>
    <property type="project" value="InterPro"/>
</dbReference>